<accession>A0ABS5GUY8</accession>
<evidence type="ECO:0008006" key="3">
    <source>
        <dbReference type="Google" id="ProtNLM"/>
    </source>
</evidence>
<organism evidence="1 2">
    <name type="scientific">Aeromonas popoffii</name>
    <dbReference type="NCBI Taxonomy" id="70856"/>
    <lineage>
        <taxon>Bacteria</taxon>
        <taxon>Pseudomonadati</taxon>
        <taxon>Pseudomonadota</taxon>
        <taxon>Gammaproteobacteria</taxon>
        <taxon>Aeromonadales</taxon>
        <taxon>Aeromonadaceae</taxon>
        <taxon>Aeromonas</taxon>
    </lineage>
</organism>
<keyword evidence="2" id="KW-1185">Reference proteome</keyword>
<dbReference type="EMBL" id="JAGRZL010000059">
    <property type="protein sequence ID" value="MBR7630955.1"/>
    <property type="molecule type" value="Genomic_DNA"/>
</dbReference>
<dbReference type="InterPro" id="IPR045657">
    <property type="entry name" value="DUF6392"/>
</dbReference>
<dbReference type="Proteomes" id="UP000675653">
    <property type="component" value="Unassembled WGS sequence"/>
</dbReference>
<dbReference type="RefSeq" id="WP_212514509.1">
    <property type="nucleotide sequence ID" value="NZ_CAWQDX010000084.1"/>
</dbReference>
<name>A0ABS5GUY8_9GAMM</name>
<sequence>MTVNVKALINNLVQTYEALFDAGYIPYKTKPKGDSGSPYLNLNMIKEGVILTFDRSTTSLIEVGLTLIEEGKDGYKFPNELPSPLRQDMSRAEVRTEFGEPTYSHPPFNIINKKHGGVDYFELKKDSRSTMMLLHYNLEQKVTDITFKPADGFEWRPLSPAQLL</sequence>
<comment type="caution">
    <text evidence="1">The sequence shown here is derived from an EMBL/GenBank/DDBJ whole genome shotgun (WGS) entry which is preliminary data.</text>
</comment>
<proteinExistence type="predicted"/>
<evidence type="ECO:0000313" key="1">
    <source>
        <dbReference type="EMBL" id="MBR7630955.1"/>
    </source>
</evidence>
<dbReference type="Pfam" id="PF19929">
    <property type="entry name" value="DUF6392"/>
    <property type="match status" value="1"/>
</dbReference>
<evidence type="ECO:0000313" key="2">
    <source>
        <dbReference type="Proteomes" id="UP000675653"/>
    </source>
</evidence>
<gene>
    <name evidence="1" type="ORF">KAT72_18510</name>
</gene>
<protein>
    <recommendedName>
        <fullName evidence="3">Pyocin immunity protein</fullName>
    </recommendedName>
</protein>
<reference evidence="1 2" key="1">
    <citation type="submission" date="2021-04" db="EMBL/GenBank/DDBJ databases">
        <title>Draft Genome of Aeromonas popoffii ID682, isolated from a natural water source in Idaho.</title>
        <authorList>
            <person name="Testerman T."/>
            <person name="Graf J."/>
        </authorList>
    </citation>
    <scope>NUCLEOTIDE SEQUENCE [LARGE SCALE GENOMIC DNA]</scope>
    <source>
        <strain evidence="1 2">ID682</strain>
    </source>
</reference>